<keyword evidence="6" id="KW-1185">Reference proteome</keyword>
<feature type="signal peptide" evidence="4">
    <location>
        <begin position="1"/>
        <end position="21"/>
    </location>
</feature>
<dbReference type="Pfam" id="PF03938">
    <property type="entry name" value="OmpH"/>
    <property type="match status" value="1"/>
</dbReference>
<dbReference type="InterPro" id="IPR024930">
    <property type="entry name" value="Skp_dom_sf"/>
</dbReference>
<keyword evidence="2 4" id="KW-0732">Signal</keyword>
<dbReference type="InterPro" id="IPR005632">
    <property type="entry name" value="Chaperone_Skp"/>
</dbReference>
<comment type="caution">
    <text evidence="5">The sequence shown here is derived from an EMBL/GenBank/DDBJ whole genome shotgun (WGS) entry which is preliminary data.</text>
</comment>
<proteinExistence type="inferred from homology"/>
<evidence type="ECO:0000256" key="3">
    <source>
        <dbReference type="SAM" id="Coils"/>
    </source>
</evidence>
<gene>
    <name evidence="5" type="ORF">GQ651_05070</name>
</gene>
<dbReference type="PANTHER" id="PTHR35089:SF1">
    <property type="entry name" value="CHAPERONE PROTEIN SKP"/>
    <property type="match status" value="1"/>
</dbReference>
<dbReference type="EMBL" id="WUPT01000001">
    <property type="protein sequence ID" value="MXQ07211.1"/>
    <property type="molecule type" value="Genomic_DNA"/>
</dbReference>
<dbReference type="AlphaFoldDB" id="A0A7C9MC02"/>
<dbReference type="RefSeq" id="WP_160763098.1">
    <property type="nucleotide sequence ID" value="NZ_WUPT01000001.1"/>
</dbReference>
<name>A0A7C9MC02_9RHOB</name>
<organism evidence="5 6">
    <name type="scientific">Kangsaoukella pontilimi</name>
    <dbReference type="NCBI Taxonomy" id="2691042"/>
    <lineage>
        <taxon>Bacteria</taxon>
        <taxon>Pseudomonadati</taxon>
        <taxon>Pseudomonadota</taxon>
        <taxon>Alphaproteobacteria</taxon>
        <taxon>Rhodobacterales</taxon>
        <taxon>Paracoccaceae</taxon>
        <taxon>Kangsaoukella</taxon>
    </lineage>
</organism>
<protein>
    <submittedName>
        <fullName evidence="5">OmpH family outer membrane protein</fullName>
    </submittedName>
</protein>
<reference evidence="5 6" key="2">
    <citation type="submission" date="2020-03" db="EMBL/GenBank/DDBJ databases">
        <title>Kangsaoukella pontilimi gen. nov., sp. nov., a new member of the family Rhodobacteraceae isolated from a tidal mudflat.</title>
        <authorList>
            <person name="Kim I.S."/>
        </authorList>
    </citation>
    <scope>NUCLEOTIDE SEQUENCE [LARGE SCALE GENOMIC DNA]</scope>
    <source>
        <strain evidence="5 6">GH1-50</strain>
    </source>
</reference>
<sequence length="176" mass="19521">MRSLIASFLLVVAGLAGPAAAQDPALSLPPPVLTIDQDRLFAETRPGTEISDELEARVNALAEENQMIEAELTAAERDLTERRPSLPPEEFRDLADAFDARVQRIRAEQDQKAREITQASEAARQEFFNDVAGIISDIVREKGALIVIDRRDVFLSADRIDITEEAIQRINAARDQ</sequence>
<dbReference type="PANTHER" id="PTHR35089">
    <property type="entry name" value="CHAPERONE PROTEIN SKP"/>
    <property type="match status" value="1"/>
</dbReference>
<dbReference type="Proteomes" id="UP000480350">
    <property type="component" value="Unassembled WGS sequence"/>
</dbReference>
<dbReference type="GO" id="GO:0050821">
    <property type="term" value="P:protein stabilization"/>
    <property type="evidence" value="ECO:0007669"/>
    <property type="project" value="TreeGrafter"/>
</dbReference>
<dbReference type="GO" id="GO:0051082">
    <property type="term" value="F:unfolded protein binding"/>
    <property type="evidence" value="ECO:0007669"/>
    <property type="project" value="InterPro"/>
</dbReference>
<evidence type="ECO:0000256" key="4">
    <source>
        <dbReference type="SAM" id="SignalP"/>
    </source>
</evidence>
<evidence type="ECO:0000313" key="6">
    <source>
        <dbReference type="Proteomes" id="UP000480350"/>
    </source>
</evidence>
<evidence type="ECO:0000313" key="5">
    <source>
        <dbReference type="EMBL" id="MXQ07211.1"/>
    </source>
</evidence>
<dbReference type="SMART" id="SM00935">
    <property type="entry name" value="OmpH"/>
    <property type="match status" value="1"/>
</dbReference>
<dbReference type="SUPFAM" id="SSF111384">
    <property type="entry name" value="OmpH-like"/>
    <property type="match status" value="1"/>
</dbReference>
<keyword evidence="3" id="KW-0175">Coiled coil</keyword>
<feature type="chain" id="PRO_5028883590" evidence="4">
    <location>
        <begin position="22"/>
        <end position="176"/>
    </location>
</feature>
<dbReference type="GO" id="GO:0005829">
    <property type="term" value="C:cytosol"/>
    <property type="evidence" value="ECO:0007669"/>
    <property type="project" value="TreeGrafter"/>
</dbReference>
<feature type="coiled-coil region" evidence="3">
    <location>
        <begin position="51"/>
        <end position="78"/>
    </location>
</feature>
<comment type="similarity">
    <text evidence="1">Belongs to the Skp family.</text>
</comment>
<accession>A0A7C9MC02</accession>
<reference evidence="5 6" key="1">
    <citation type="submission" date="2019-12" db="EMBL/GenBank/DDBJ databases">
        <authorList>
            <person name="Lee S.D."/>
        </authorList>
    </citation>
    <scope>NUCLEOTIDE SEQUENCE [LARGE SCALE GENOMIC DNA]</scope>
    <source>
        <strain evidence="5 6">GH1-50</strain>
    </source>
</reference>
<dbReference type="Gene3D" id="3.30.910.20">
    <property type="entry name" value="Skp domain"/>
    <property type="match status" value="1"/>
</dbReference>
<evidence type="ECO:0000256" key="2">
    <source>
        <dbReference type="ARBA" id="ARBA00022729"/>
    </source>
</evidence>
<evidence type="ECO:0000256" key="1">
    <source>
        <dbReference type="ARBA" id="ARBA00009091"/>
    </source>
</evidence>